<dbReference type="InterPro" id="IPR032675">
    <property type="entry name" value="LRR_dom_sf"/>
</dbReference>
<dbReference type="Proteomes" id="UP000081671">
    <property type="component" value="Unplaced"/>
</dbReference>
<dbReference type="OrthoDB" id="694479at2759"/>
<dbReference type="Pfam" id="PF13855">
    <property type="entry name" value="LRR_8"/>
    <property type="match status" value="1"/>
</dbReference>
<organism evidence="4 5">
    <name type="scientific">Dipodomys ordii</name>
    <name type="common">Ord's kangaroo rat</name>
    <dbReference type="NCBI Taxonomy" id="10020"/>
    <lineage>
        <taxon>Eukaryota</taxon>
        <taxon>Metazoa</taxon>
        <taxon>Chordata</taxon>
        <taxon>Craniata</taxon>
        <taxon>Vertebrata</taxon>
        <taxon>Euteleostomi</taxon>
        <taxon>Mammalia</taxon>
        <taxon>Eutheria</taxon>
        <taxon>Euarchontoglires</taxon>
        <taxon>Glires</taxon>
        <taxon>Rodentia</taxon>
        <taxon>Castorimorpha</taxon>
        <taxon>Heteromyidae</taxon>
        <taxon>Dipodomyinae</taxon>
        <taxon>Dipodomys</taxon>
    </lineage>
</organism>
<keyword evidence="3" id="KW-0732">Signal</keyword>
<dbReference type="PANTHER" id="PTHR24369:SF163">
    <property type="entry name" value="MATRIX-REMODELING-ASSOCIATED PROTEIN 5"/>
    <property type="match status" value="1"/>
</dbReference>
<reference evidence="5" key="1">
    <citation type="submission" date="2025-08" db="UniProtKB">
        <authorList>
            <consortium name="RefSeq"/>
        </authorList>
    </citation>
    <scope>IDENTIFICATION</scope>
    <source>
        <tissue evidence="5">Kidney</tissue>
    </source>
</reference>
<dbReference type="SUPFAM" id="SSF52058">
    <property type="entry name" value="L domain-like"/>
    <property type="match status" value="1"/>
</dbReference>
<dbReference type="PANTHER" id="PTHR24369">
    <property type="entry name" value="ANTIGEN BSP, PUTATIVE-RELATED"/>
    <property type="match status" value="1"/>
</dbReference>
<evidence type="ECO:0000256" key="2">
    <source>
        <dbReference type="ARBA" id="ARBA00022737"/>
    </source>
</evidence>
<gene>
    <name evidence="5" type="primary">LOC106002729</name>
</gene>
<dbReference type="GO" id="GO:0005886">
    <property type="term" value="C:plasma membrane"/>
    <property type="evidence" value="ECO:0007669"/>
    <property type="project" value="TreeGrafter"/>
</dbReference>
<evidence type="ECO:0000313" key="5">
    <source>
        <dbReference type="RefSeq" id="XP_012893005.1"/>
    </source>
</evidence>
<feature type="chain" id="PRO_5010299083" evidence="3">
    <location>
        <begin position="26"/>
        <end position="107"/>
    </location>
</feature>
<proteinExistence type="predicted"/>
<dbReference type="RefSeq" id="XP_012893005.1">
    <property type="nucleotide sequence ID" value="XM_013037551.1"/>
</dbReference>
<evidence type="ECO:0000313" key="4">
    <source>
        <dbReference type="Proteomes" id="UP000081671"/>
    </source>
</evidence>
<dbReference type="KEGG" id="dord:106002729"/>
<protein>
    <submittedName>
        <fullName evidence="5">Matrix-remodeling-associated protein 5-like</fullName>
    </submittedName>
</protein>
<sequence>MGGPRPWASLLLLLLLLCGPHPAPATRCPRTCACYVPTELHCTFRSLRAVPHVLDPKMERVNLGFNHIRVLTHASFSGLARLQLLLLHGNEIADITKGALSDLGALQ</sequence>
<dbReference type="AlphaFoldDB" id="A0A1S3GWD6"/>
<keyword evidence="2" id="KW-0677">Repeat</keyword>
<dbReference type="Gene3D" id="3.80.10.10">
    <property type="entry name" value="Ribonuclease Inhibitor"/>
    <property type="match status" value="1"/>
</dbReference>
<evidence type="ECO:0000256" key="1">
    <source>
        <dbReference type="ARBA" id="ARBA00022614"/>
    </source>
</evidence>
<accession>A0A1S3GWD6</accession>
<dbReference type="InterPro" id="IPR001611">
    <property type="entry name" value="Leu-rich_rpt"/>
</dbReference>
<dbReference type="GeneID" id="106002729"/>
<keyword evidence="1" id="KW-0433">Leucine-rich repeat</keyword>
<keyword evidence="4" id="KW-1185">Reference proteome</keyword>
<dbReference type="InParanoid" id="A0A1S3GWD6"/>
<feature type="non-terminal residue" evidence="5">
    <location>
        <position position="107"/>
    </location>
</feature>
<feature type="signal peptide" evidence="3">
    <location>
        <begin position="1"/>
        <end position="25"/>
    </location>
</feature>
<evidence type="ECO:0000256" key="3">
    <source>
        <dbReference type="SAM" id="SignalP"/>
    </source>
</evidence>
<name>A0A1S3GWD6_DIPOR</name>
<dbReference type="InterPro" id="IPR050541">
    <property type="entry name" value="LRR_TM_domain-containing"/>
</dbReference>